<protein>
    <submittedName>
        <fullName evidence="7">DEAD/DEAH box helicase</fullName>
    </submittedName>
</protein>
<evidence type="ECO:0000259" key="5">
    <source>
        <dbReference type="PROSITE" id="PS51192"/>
    </source>
</evidence>
<dbReference type="InterPro" id="IPR001650">
    <property type="entry name" value="Helicase_C-like"/>
</dbReference>
<keyword evidence="1" id="KW-0547">Nucleotide-binding</keyword>
<dbReference type="InterPro" id="IPR011545">
    <property type="entry name" value="DEAD/DEAH_box_helicase_dom"/>
</dbReference>
<accession>A0ABS4CG02</accession>
<evidence type="ECO:0000256" key="4">
    <source>
        <dbReference type="ARBA" id="ARBA00022840"/>
    </source>
</evidence>
<feature type="domain" description="Helicase C-terminal" evidence="6">
    <location>
        <begin position="225"/>
        <end position="369"/>
    </location>
</feature>
<evidence type="ECO:0000256" key="2">
    <source>
        <dbReference type="ARBA" id="ARBA00022801"/>
    </source>
</evidence>
<dbReference type="SMART" id="SM00490">
    <property type="entry name" value="HELICc"/>
    <property type="match status" value="1"/>
</dbReference>
<keyword evidence="4" id="KW-0067">ATP-binding</keyword>
<dbReference type="Proteomes" id="UP000673375">
    <property type="component" value="Unassembled WGS sequence"/>
</dbReference>
<gene>
    <name evidence="7" type="ORF">I6N96_03685</name>
</gene>
<keyword evidence="8" id="KW-1185">Reference proteome</keyword>
<dbReference type="SMART" id="SM00487">
    <property type="entry name" value="DEXDc"/>
    <property type="match status" value="1"/>
</dbReference>
<proteinExistence type="predicted"/>
<dbReference type="PROSITE" id="PS51194">
    <property type="entry name" value="HELICASE_CTER"/>
    <property type="match status" value="1"/>
</dbReference>
<feature type="domain" description="Helicase ATP-binding" evidence="5">
    <location>
        <begin position="31"/>
        <end position="200"/>
    </location>
</feature>
<keyword evidence="2" id="KW-0378">Hydrolase</keyword>
<dbReference type="InterPro" id="IPR050547">
    <property type="entry name" value="DEAD_box_RNA_helicases"/>
</dbReference>
<evidence type="ECO:0000313" key="7">
    <source>
        <dbReference type="EMBL" id="MBP1045365.1"/>
    </source>
</evidence>
<dbReference type="EMBL" id="JAEDXU010000001">
    <property type="protein sequence ID" value="MBP1045365.1"/>
    <property type="molecule type" value="Genomic_DNA"/>
</dbReference>
<dbReference type="RefSeq" id="WP_209556131.1">
    <property type="nucleotide sequence ID" value="NZ_JAEDXU010000001.1"/>
</dbReference>
<dbReference type="Pfam" id="PF00271">
    <property type="entry name" value="Helicase_C"/>
    <property type="match status" value="1"/>
</dbReference>
<dbReference type="InterPro" id="IPR027417">
    <property type="entry name" value="P-loop_NTPase"/>
</dbReference>
<evidence type="ECO:0000256" key="1">
    <source>
        <dbReference type="ARBA" id="ARBA00022741"/>
    </source>
</evidence>
<dbReference type="Pfam" id="PF00270">
    <property type="entry name" value="DEAD"/>
    <property type="match status" value="1"/>
</dbReference>
<keyword evidence="3 7" id="KW-0347">Helicase</keyword>
<organism evidence="7 8">
    <name type="scientific">Enterococcus larvae</name>
    <dbReference type="NCBI Taxonomy" id="2794352"/>
    <lineage>
        <taxon>Bacteria</taxon>
        <taxon>Bacillati</taxon>
        <taxon>Bacillota</taxon>
        <taxon>Bacilli</taxon>
        <taxon>Lactobacillales</taxon>
        <taxon>Enterococcaceae</taxon>
        <taxon>Enterococcus</taxon>
    </lineage>
</organism>
<evidence type="ECO:0000313" key="8">
    <source>
        <dbReference type="Proteomes" id="UP000673375"/>
    </source>
</evidence>
<dbReference type="InterPro" id="IPR014001">
    <property type="entry name" value="Helicase_ATP-bd"/>
</dbReference>
<dbReference type="InterPro" id="IPR044742">
    <property type="entry name" value="DEAD/DEAH_RhlB"/>
</dbReference>
<evidence type="ECO:0000259" key="6">
    <source>
        <dbReference type="PROSITE" id="PS51194"/>
    </source>
</evidence>
<dbReference type="PANTHER" id="PTHR47963:SF7">
    <property type="entry name" value="ATP-DEPENDENT RNA HELICASE YFML-RELATED"/>
    <property type="match status" value="1"/>
</dbReference>
<sequence>MDFVKQLPEGWQKQWQTSGFDEPSAIQEQSFLPLSEGKNVRGISPTGTGKTLAYLLPLLLNVKKQEGSQLLILAPSQELAMQIGQVAQEWGKVLELKSQTLIGGANVKRQIEKLKKKPEILIGTPGRILELIRSKKIKSHQLKTIVMDEADLLLQKSELDLTRQILQSAPVDYQLVFYSATADTIENEVNELADDVLTVDAVKEDQSAGKIQHFYIDVPFRKRKDFLQKMLHIPSFYGMVFFNQLADLGAIEEKLSYEALPVVGLASDQNKQMRKLAISQFSQKRAKMLLTTDVGARGLDFPAIDFVVNVDVPQDSVSYAHRAGRTGRMGAEGAVITFINDRTKRDFQRLMKDAGQTAEELFIYDAGFHKERKEADRKNSGKERKGK</sequence>
<comment type="caution">
    <text evidence="7">The sequence shown here is derived from an EMBL/GenBank/DDBJ whole genome shotgun (WGS) entry which is preliminary data.</text>
</comment>
<dbReference type="CDD" id="cd18787">
    <property type="entry name" value="SF2_C_DEAD"/>
    <property type="match status" value="1"/>
</dbReference>
<evidence type="ECO:0000256" key="3">
    <source>
        <dbReference type="ARBA" id="ARBA00022806"/>
    </source>
</evidence>
<dbReference type="GO" id="GO:0004386">
    <property type="term" value="F:helicase activity"/>
    <property type="evidence" value="ECO:0007669"/>
    <property type="project" value="UniProtKB-KW"/>
</dbReference>
<name>A0ABS4CG02_9ENTE</name>
<reference evidence="7 8" key="1">
    <citation type="submission" date="2020-12" db="EMBL/GenBank/DDBJ databases">
        <title>Vagococcus allomyrinae sp. nov. and Enterococcus lavae sp. nov., isolated from the larvae of Allomyrina dichotoma.</title>
        <authorList>
            <person name="Lee S.D."/>
        </authorList>
    </citation>
    <scope>NUCLEOTIDE SEQUENCE [LARGE SCALE GENOMIC DNA]</scope>
    <source>
        <strain evidence="7 8">BWM-S5</strain>
    </source>
</reference>
<dbReference type="PROSITE" id="PS51192">
    <property type="entry name" value="HELICASE_ATP_BIND_1"/>
    <property type="match status" value="1"/>
</dbReference>
<dbReference type="CDD" id="cd00268">
    <property type="entry name" value="DEADc"/>
    <property type="match status" value="1"/>
</dbReference>
<dbReference type="PANTHER" id="PTHR47963">
    <property type="entry name" value="DEAD-BOX ATP-DEPENDENT RNA HELICASE 47, MITOCHONDRIAL"/>
    <property type="match status" value="1"/>
</dbReference>
<dbReference type="SUPFAM" id="SSF52540">
    <property type="entry name" value="P-loop containing nucleoside triphosphate hydrolases"/>
    <property type="match status" value="1"/>
</dbReference>
<dbReference type="Gene3D" id="3.40.50.300">
    <property type="entry name" value="P-loop containing nucleotide triphosphate hydrolases"/>
    <property type="match status" value="2"/>
</dbReference>